<dbReference type="PANTHER" id="PTHR40074:SF2">
    <property type="entry name" value="O-ACETYLTRANSFERASE WECH"/>
    <property type="match status" value="1"/>
</dbReference>
<dbReference type="RefSeq" id="WP_201076763.1">
    <property type="nucleotide sequence ID" value="NZ_CP067420.1"/>
</dbReference>
<organism evidence="9 10">
    <name type="scientific">Skermanella cutis</name>
    <dbReference type="NCBI Taxonomy" id="2775420"/>
    <lineage>
        <taxon>Bacteria</taxon>
        <taxon>Pseudomonadati</taxon>
        <taxon>Pseudomonadota</taxon>
        <taxon>Alphaproteobacteria</taxon>
        <taxon>Rhodospirillales</taxon>
        <taxon>Azospirillaceae</taxon>
        <taxon>Skermanella</taxon>
    </lineage>
</organism>
<dbReference type="Proteomes" id="UP000595197">
    <property type="component" value="Chromosome"/>
</dbReference>
<accession>A0ABX7B6E8</accession>
<dbReference type="PANTHER" id="PTHR40074">
    <property type="entry name" value="O-ACETYLTRANSFERASE WECH"/>
    <property type="match status" value="1"/>
</dbReference>
<keyword evidence="10" id="KW-1185">Reference proteome</keyword>
<feature type="transmembrane region" description="Helical" evidence="7">
    <location>
        <begin position="218"/>
        <end position="235"/>
    </location>
</feature>
<evidence type="ECO:0000313" key="9">
    <source>
        <dbReference type="EMBL" id="QQP89951.1"/>
    </source>
</evidence>
<dbReference type="GO" id="GO:0016746">
    <property type="term" value="F:acyltransferase activity"/>
    <property type="evidence" value="ECO:0007669"/>
    <property type="project" value="UniProtKB-KW"/>
</dbReference>
<feature type="transmembrane region" description="Helical" evidence="7">
    <location>
        <begin position="188"/>
        <end position="206"/>
    </location>
</feature>
<dbReference type="Pfam" id="PF01757">
    <property type="entry name" value="Acyl_transf_3"/>
    <property type="match status" value="1"/>
</dbReference>
<comment type="subcellular location">
    <subcellularLocation>
        <location evidence="1">Cell membrane</location>
        <topology evidence="1">Multi-pass membrane protein</topology>
    </subcellularLocation>
</comment>
<keyword evidence="5 7" id="KW-1133">Transmembrane helix</keyword>
<keyword evidence="3" id="KW-1003">Cell membrane</keyword>
<reference evidence="9" key="1">
    <citation type="submission" date="2021-02" db="EMBL/GenBank/DDBJ databases">
        <title>Skermanella TT6 skin isolate.</title>
        <authorList>
            <person name="Lee K."/>
            <person name="Ganzorig M."/>
        </authorList>
    </citation>
    <scope>NUCLEOTIDE SEQUENCE</scope>
    <source>
        <strain evidence="9">TT6</strain>
    </source>
</reference>
<keyword evidence="4 7" id="KW-0812">Transmembrane</keyword>
<keyword evidence="9" id="KW-0808">Transferase</keyword>
<feature type="transmembrane region" description="Helical" evidence="7">
    <location>
        <begin position="31"/>
        <end position="55"/>
    </location>
</feature>
<evidence type="ECO:0000256" key="3">
    <source>
        <dbReference type="ARBA" id="ARBA00022475"/>
    </source>
</evidence>
<evidence type="ECO:0000256" key="7">
    <source>
        <dbReference type="SAM" id="Phobius"/>
    </source>
</evidence>
<evidence type="ECO:0000256" key="6">
    <source>
        <dbReference type="ARBA" id="ARBA00023136"/>
    </source>
</evidence>
<name>A0ABX7B6E8_9PROT</name>
<keyword evidence="6 7" id="KW-0472">Membrane</keyword>
<sequence length="340" mass="38061">MDTLRGMAIVLVIFDHALYHATLSSDSVPDWIAILSLIFNPLRMPLMVFLSGMLLGPSLRKGALDYLSGKTRNILYPYLLWSTVYVSLWVIAAPFSGTPHSWSELLMIPYAPQGHMWFLHNLFLFYLIVLAFQRVSRLVIAAVALAASGLVDFWYLDRFFFLLAFFALGDYAVQREDLISRLLADRRVVAVMTALTIGMPATVLLLETDLRYRIPSVPLAVGGIGVMILLAGRIGDKPSAALFRHIGRNSLPAYILHWIILAIAVVVLRMAVPEDQGMVLFALLTAIGFAGTLVAIEVINRLGLHWLFSWPKRTRKNPRNAERRDGSAHLMRGVHLRNAK</sequence>
<feature type="transmembrane region" description="Helical" evidence="7">
    <location>
        <begin position="115"/>
        <end position="132"/>
    </location>
</feature>
<evidence type="ECO:0000256" key="5">
    <source>
        <dbReference type="ARBA" id="ARBA00022989"/>
    </source>
</evidence>
<evidence type="ECO:0000259" key="8">
    <source>
        <dbReference type="Pfam" id="PF01757"/>
    </source>
</evidence>
<feature type="transmembrane region" description="Helical" evidence="7">
    <location>
        <begin position="279"/>
        <end position="299"/>
    </location>
</feature>
<keyword evidence="9" id="KW-0012">Acyltransferase</keyword>
<evidence type="ECO:0000256" key="2">
    <source>
        <dbReference type="ARBA" id="ARBA00007400"/>
    </source>
</evidence>
<feature type="transmembrane region" description="Helical" evidence="7">
    <location>
        <begin position="255"/>
        <end position="272"/>
    </location>
</feature>
<evidence type="ECO:0000256" key="4">
    <source>
        <dbReference type="ARBA" id="ARBA00022692"/>
    </source>
</evidence>
<dbReference type="EMBL" id="CP067420">
    <property type="protein sequence ID" value="QQP89951.1"/>
    <property type="molecule type" value="Genomic_DNA"/>
</dbReference>
<evidence type="ECO:0000256" key="1">
    <source>
        <dbReference type="ARBA" id="ARBA00004651"/>
    </source>
</evidence>
<comment type="similarity">
    <text evidence="2">Belongs to the acyltransferase 3 family.</text>
</comment>
<feature type="domain" description="Acyltransferase 3" evidence="8">
    <location>
        <begin position="1"/>
        <end position="294"/>
    </location>
</feature>
<gene>
    <name evidence="9" type="ORF">IGS68_01335</name>
</gene>
<evidence type="ECO:0000313" key="10">
    <source>
        <dbReference type="Proteomes" id="UP000595197"/>
    </source>
</evidence>
<dbReference type="InterPro" id="IPR002656">
    <property type="entry name" value="Acyl_transf_3_dom"/>
</dbReference>
<proteinExistence type="inferred from homology"/>
<protein>
    <submittedName>
        <fullName evidence="9">Acyltransferase</fullName>
    </submittedName>
</protein>
<feature type="transmembrane region" description="Helical" evidence="7">
    <location>
        <begin position="139"/>
        <end position="168"/>
    </location>
</feature>
<feature type="transmembrane region" description="Helical" evidence="7">
    <location>
        <begin position="75"/>
        <end position="95"/>
    </location>
</feature>